<evidence type="ECO:0000256" key="1">
    <source>
        <dbReference type="ARBA" id="ARBA00023122"/>
    </source>
</evidence>
<dbReference type="STRING" id="1508404.JMA_08010"/>
<gene>
    <name evidence="4" type="ORF">JMA_08010</name>
</gene>
<dbReference type="BioCyc" id="JESP1508404:G14D9-10018-MONOMER"/>
<protein>
    <recommendedName>
        <fullName evidence="3">CBS domain-containing protein</fullName>
    </recommendedName>
</protein>
<evidence type="ECO:0000259" key="3">
    <source>
        <dbReference type="PROSITE" id="PS51371"/>
    </source>
</evidence>
<dbReference type="OrthoDB" id="9802114at2"/>
<dbReference type="InterPro" id="IPR051257">
    <property type="entry name" value="Diverse_CBS-Domain"/>
</dbReference>
<dbReference type="Gene3D" id="3.10.580.10">
    <property type="entry name" value="CBS-domain"/>
    <property type="match status" value="1"/>
</dbReference>
<feature type="domain" description="CBS" evidence="3">
    <location>
        <begin position="70"/>
        <end position="128"/>
    </location>
</feature>
<dbReference type="AlphaFoldDB" id="A0A0B5ANK1"/>
<dbReference type="InterPro" id="IPR046342">
    <property type="entry name" value="CBS_dom_sf"/>
</dbReference>
<dbReference type="SMART" id="SM00116">
    <property type="entry name" value="CBS"/>
    <property type="match status" value="2"/>
</dbReference>
<reference evidence="4 5" key="1">
    <citation type="submission" date="2014-08" db="EMBL/GenBank/DDBJ databases">
        <title>Complete genome of a marine bacteria Jeotgalibacillus malaysiensis.</title>
        <authorList>
            <person name="Yaakop A.S."/>
            <person name="Chan K.-G."/>
            <person name="Goh K.M."/>
        </authorList>
    </citation>
    <scope>NUCLEOTIDE SEQUENCE [LARGE SCALE GENOMIC DNA]</scope>
    <source>
        <strain evidence="4 5">D5</strain>
    </source>
</reference>
<dbReference type="KEGG" id="jeo:JMA_08010"/>
<dbReference type="SUPFAM" id="SSF54631">
    <property type="entry name" value="CBS-domain pair"/>
    <property type="match status" value="1"/>
</dbReference>
<dbReference type="Pfam" id="PF00571">
    <property type="entry name" value="CBS"/>
    <property type="match status" value="2"/>
</dbReference>
<dbReference type="PROSITE" id="PS51371">
    <property type="entry name" value="CBS"/>
    <property type="match status" value="2"/>
</dbReference>
<dbReference type="CDD" id="cd04622">
    <property type="entry name" value="CBS_pair_HRP1_like"/>
    <property type="match status" value="1"/>
</dbReference>
<organism evidence="4 5">
    <name type="scientific">Jeotgalibacillus malaysiensis</name>
    <dbReference type="NCBI Taxonomy" id="1508404"/>
    <lineage>
        <taxon>Bacteria</taxon>
        <taxon>Bacillati</taxon>
        <taxon>Bacillota</taxon>
        <taxon>Bacilli</taxon>
        <taxon>Bacillales</taxon>
        <taxon>Caryophanaceae</taxon>
        <taxon>Jeotgalibacillus</taxon>
    </lineage>
</organism>
<evidence type="ECO:0000256" key="2">
    <source>
        <dbReference type="PROSITE-ProRule" id="PRU00703"/>
    </source>
</evidence>
<dbReference type="EMBL" id="CP009416">
    <property type="protein sequence ID" value="AJD90118.1"/>
    <property type="molecule type" value="Genomic_DNA"/>
</dbReference>
<name>A0A0B5ANK1_9BACL</name>
<sequence>MNIREVMTDDIYTCQVNDTVETAAELMKEHNIGVLPVLDENGSPAGMVTDRDIVIRGVAEHKNQTVDQVMTHELIHVTPETPAAHAADLMASAQVRRLPVIENGQVIGLVSLGDLAVNPQSDDKAGDTLSDISQP</sequence>
<keyword evidence="1 2" id="KW-0129">CBS domain</keyword>
<proteinExistence type="predicted"/>
<dbReference type="PANTHER" id="PTHR43080">
    <property type="entry name" value="CBS DOMAIN-CONTAINING PROTEIN CBSX3, MITOCHONDRIAL"/>
    <property type="match status" value="1"/>
</dbReference>
<keyword evidence="5" id="KW-1185">Reference proteome</keyword>
<dbReference type="PANTHER" id="PTHR43080:SF2">
    <property type="entry name" value="CBS DOMAIN-CONTAINING PROTEIN"/>
    <property type="match status" value="1"/>
</dbReference>
<dbReference type="InterPro" id="IPR000644">
    <property type="entry name" value="CBS_dom"/>
</dbReference>
<accession>A0A0B5ANK1</accession>
<evidence type="ECO:0000313" key="4">
    <source>
        <dbReference type="EMBL" id="AJD90118.1"/>
    </source>
</evidence>
<feature type="domain" description="CBS" evidence="3">
    <location>
        <begin position="7"/>
        <end position="63"/>
    </location>
</feature>
<dbReference type="Proteomes" id="UP000031449">
    <property type="component" value="Chromosome"/>
</dbReference>
<evidence type="ECO:0000313" key="5">
    <source>
        <dbReference type="Proteomes" id="UP000031449"/>
    </source>
</evidence>
<dbReference type="HOGENOM" id="CLU_040681_12_0_9"/>